<keyword evidence="2" id="KW-0808">Transferase</keyword>
<dbReference type="EMBL" id="JABEBT010000074">
    <property type="protein sequence ID" value="KAF7633547.1"/>
    <property type="molecule type" value="Genomic_DNA"/>
</dbReference>
<dbReference type="AlphaFoldDB" id="A0A8S9ZJS1"/>
<feature type="compositionally biased region" description="Basic and acidic residues" evidence="1">
    <location>
        <begin position="657"/>
        <end position="677"/>
    </location>
</feature>
<feature type="compositionally biased region" description="Basic and acidic residues" evidence="1">
    <location>
        <begin position="259"/>
        <end position="272"/>
    </location>
</feature>
<feature type="compositionally biased region" description="Polar residues" evidence="1">
    <location>
        <begin position="563"/>
        <end position="572"/>
    </location>
</feature>
<feature type="compositionally biased region" description="Low complexity" evidence="1">
    <location>
        <begin position="477"/>
        <end position="487"/>
    </location>
</feature>
<feature type="compositionally biased region" description="Polar residues" evidence="1">
    <location>
        <begin position="534"/>
        <end position="547"/>
    </location>
</feature>
<feature type="compositionally biased region" description="Polar residues" evidence="1">
    <location>
        <begin position="24"/>
        <end position="39"/>
    </location>
</feature>
<feature type="region of interest" description="Disordered" evidence="1">
    <location>
        <begin position="1"/>
        <end position="41"/>
    </location>
</feature>
<feature type="region of interest" description="Disordered" evidence="1">
    <location>
        <begin position="563"/>
        <end position="588"/>
    </location>
</feature>
<sequence length="716" mass="80482">MEENHLDSNKKIKKIQTEEKENDATNSSSISLTETIKNNTKVEQENPKNIFVDNLPINKQQQAKKDFEHYSINFQRNNKFNKEMAEKSSDLDLQQQKNNSLKTTIQNILKSPPKPSPKTNILNKMPWKKQQPLVVIPKRRKHKNLLSKRKGNKGILGSSMRNCVSDPQLYRGFNHWNNLCLENLNKTKGTEFLKKTFYSLEGNKRPSTDEFKNKIAQLDVAAAKLLAVAENIEEDERYLMAASASERLEAMGIPSPNIGERRKNQKENEEQKQNFNQTNFKKKINSNQQNEKQTSSSLAKGTSIRLAQERLAFAAGGRQHTTGGINKNTTNIGKIGVIPSLDITTTCTPSTSTAITVSPTEQKKILIEEIEQINKMEGENSEGKIERKISARRRRIEDLAKIKEELRNTKLPSFSKRKKGKKQKQEELADAQAKSTVDAISAAFHTTTITNNESPQISQPSTSTIKPPTTNSTNLYAAKPPASPSLLARRELNRLANRREPDDGKTKTSSEEQKQQLLSPTLHTRKISGRLRSGNISPNITSSSNVPSTIPLVAVPIEQQIDDSLQPSSSPISAPKFRQPPEHRAARSGLAKTLSLYASIENKSDTSPKTSTNDNNEENENSERREEHSQAPPPTSHKISQSKPLDFKATVQLENFSKQDDNDKHENEKKGEEIKEGGEEEEDDDDDESYETPGESTTEAKVPVLNLSRHQRFVEL</sequence>
<evidence type="ECO:0000313" key="3">
    <source>
        <dbReference type="Proteomes" id="UP000605970"/>
    </source>
</evidence>
<name>A0A8S9ZJS1_9BILA</name>
<reference evidence="2" key="1">
    <citation type="journal article" date="2020" name="Ecol. Evol.">
        <title>Genome structure and content of the rice root-knot nematode (Meloidogyne graminicola).</title>
        <authorList>
            <person name="Phan N.T."/>
            <person name="Danchin E.G.J."/>
            <person name="Klopp C."/>
            <person name="Perfus-Barbeoch L."/>
            <person name="Kozlowski D.K."/>
            <person name="Koutsovoulos G.D."/>
            <person name="Lopez-Roques C."/>
            <person name="Bouchez O."/>
            <person name="Zahm M."/>
            <person name="Besnard G."/>
            <person name="Bellafiore S."/>
        </authorList>
    </citation>
    <scope>NUCLEOTIDE SEQUENCE</scope>
    <source>
        <strain evidence="2">VN-18</strain>
    </source>
</reference>
<keyword evidence="3" id="KW-1185">Reference proteome</keyword>
<protein>
    <submittedName>
        <fullName evidence="2">Protein kinase domain-containing protein</fullName>
    </submittedName>
</protein>
<dbReference type="Proteomes" id="UP000605970">
    <property type="component" value="Unassembled WGS sequence"/>
</dbReference>
<organism evidence="2 3">
    <name type="scientific">Meloidogyne graminicola</name>
    <dbReference type="NCBI Taxonomy" id="189291"/>
    <lineage>
        <taxon>Eukaryota</taxon>
        <taxon>Metazoa</taxon>
        <taxon>Ecdysozoa</taxon>
        <taxon>Nematoda</taxon>
        <taxon>Chromadorea</taxon>
        <taxon>Rhabditida</taxon>
        <taxon>Tylenchina</taxon>
        <taxon>Tylenchomorpha</taxon>
        <taxon>Tylenchoidea</taxon>
        <taxon>Meloidogynidae</taxon>
        <taxon>Meloidogyninae</taxon>
        <taxon>Meloidogyne</taxon>
    </lineage>
</organism>
<feature type="compositionally biased region" description="Polar residues" evidence="1">
    <location>
        <begin position="286"/>
        <end position="300"/>
    </location>
</feature>
<keyword evidence="2" id="KW-0418">Kinase</keyword>
<evidence type="ECO:0000313" key="2">
    <source>
        <dbReference type="EMBL" id="KAF7633547.1"/>
    </source>
</evidence>
<dbReference type="GO" id="GO:0016301">
    <property type="term" value="F:kinase activity"/>
    <property type="evidence" value="ECO:0007669"/>
    <property type="project" value="UniProtKB-KW"/>
</dbReference>
<feature type="compositionally biased region" description="Acidic residues" evidence="1">
    <location>
        <begin position="678"/>
        <end position="690"/>
    </location>
</feature>
<feature type="region of interest" description="Disordered" evidence="1">
    <location>
        <begin position="446"/>
        <end position="547"/>
    </location>
</feature>
<accession>A0A8S9ZJS1</accession>
<feature type="region of interest" description="Disordered" evidence="1">
    <location>
        <begin position="600"/>
        <end position="716"/>
    </location>
</feature>
<feature type="compositionally biased region" description="Polar residues" evidence="1">
    <location>
        <begin position="446"/>
        <end position="475"/>
    </location>
</feature>
<evidence type="ECO:0000256" key="1">
    <source>
        <dbReference type="SAM" id="MobiDB-lite"/>
    </source>
</evidence>
<gene>
    <name evidence="2" type="ORF">Mgra_00007042</name>
</gene>
<feature type="region of interest" description="Disordered" evidence="1">
    <location>
        <begin position="250"/>
        <end position="301"/>
    </location>
</feature>
<feature type="compositionally biased region" description="Basic and acidic residues" evidence="1">
    <location>
        <begin position="1"/>
        <end position="23"/>
    </location>
</feature>
<feature type="region of interest" description="Disordered" evidence="1">
    <location>
        <begin position="410"/>
        <end position="433"/>
    </location>
</feature>
<dbReference type="OrthoDB" id="283111at2759"/>
<comment type="caution">
    <text evidence="2">The sequence shown here is derived from an EMBL/GenBank/DDBJ whole genome shotgun (WGS) entry which is preliminary data.</text>
</comment>
<feature type="compositionally biased region" description="Basic and acidic residues" evidence="1">
    <location>
        <begin position="488"/>
        <end position="514"/>
    </location>
</feature>
<proteinExistence type="predicted"/>